<sequence>MLLELSTPQSSADPDIRVSWSVWVPRTPTSETRPSPSEVSSPSSTLSSTVSSPTGTIWRRSGTTPSTTSSELPQKSSPQPQG</sequence>
<evidence type="ECO:0000313" key="2">
    <source>
        <dbReference type="EMBL" id="CBY40574.1"/>
    </source>
</evidence>
<feature type="compositionally biased region" description="Low complexity" evidence="1">
    <location>
        <begin position="61"/>
        <end position="70"/>
    </location>
</feature>
<dbReference type="Proteomes" id="UP000011014">
    <property type="component" value="Unassembled WGS sequence"/>
</dbReference>
<feature type="compositionally biased region" description="Polar residues" evidence="1">
    <location>
        <begin position="71"/>
        <end position="82"/>
    </location>
</feature>
<evidence type="ECO:0000256" key="1">
    <source>
        <dbReference type="SAM" id="MobiDB-lite"/>
    </source>
</evidence>
<feature type="compositionally biased region" description="Low complexity" evidence="1">
    <location>
        <begin position="25"/>
        <end position="54"/>
    </location>
</feature>
<name>E4YYP6_OIKDI</name>
<feature type="region of interest" description="Disordered" evidence="1">
    <location>
        <begin position="1"/>
        <end position="82"/>
    </location>
</feature>
<feature type="compositionally biased region" description="Polar residues" evidence="1">
    <location>
        <begin position="1"/>
        <end position="12"/>
    </location>
</feature>
<accession>E4YYP6</accession>
<proteinExistence type="predicted"/>
<dbReference type="EMBL" id="FN655994">
    <property type="protein sequence ID" value="CBY40574.1"/>
    <property type="molecule type" value="Genomic_DNA"/>
</dbReference>
<organism evidence="2">
    <name type="scientific">Oikopleura dioica</name>
    <name type="common">Tunicate</name>
    <dbReference type="NCBI Taxonomy" id="34765"/>
    <lineage>
        <taxon>Eukaryota</taxon>
        <taxon>Metazoa</taxon>
        <taxon>Chordata</taxon>
        <taxon>Tunicata</taxon>
        <taxon>Appendicularia</taxon>
        <taxon>Copelata</taxon>
        <taxon>Oikopleuridae</taxon>
        <taxon>Oikopleura</taxon>
    </lineage>
</organism>
<gene>
    <name evidence="2" type="ORF">GSOID_T00022592001</name>
</gene>
<protein>
    <submittedName>
        <fullName evidence="2">Uncharacterized protein</fullName>
    </submittedName>
</protein>
<dbReference type="AlphaFoldDB" id="E4YYP6"/>
<reference evidence="2" key="1">
    <citation type="journal article" date="2010" name="Science">
        <title>Plasticity of animal genome architecture unmasked by rapid evolution of a pelagic tunicate.</title>
        <authorList>
            <person name="Denoeud F."/>
            <person name="Henriet S."/>
            <person name="Mungpakdee S."/>
            <person name="Aury J.M."/>
            <person name="Da Silva C."/>
            <person name="Brinkmann H."/>
            <person name="Mikhaleva J."/>
            <person name="Olsen L.C."/>
            <person name="Jubin C."/>
            <person name="Canestro C."/>
            <person name="Bouquet J.M."/>
            <person name="Danks G."/>
            <person name="Poulain J."/>
            <person name="Campsteijn C."/>
            <person name="Adamski M."/>
            <person name="Cross I."/>
            <person name="Yadetie F."/>
            <person name="Muffato M."/>
            <person name="Louis A."/>
            <person name="Butcher S."/>
            <person name="Tsagkogeorga G."/>
            <person name="Konrad A."/>
            <person name="Singh S."/>
            <person name="Jensen M.F."/>
            <person name="Cong E.H."/>
            <person name="Eikeseth-Otteraa H."/>
            <person name="Noel B."/>
            <person name="Anthouard V."/>
            <person name="Porcel B.M."/>
            <person name="Kachouri-Lafond R."/>
            <person name="Nishino A."/>
            <person name="Ugolini M."/>
            <person name="Chourrout P."/>
            <person name="Nishida H."/>
            <person name="Aasland R."/>
            <person name="Huzurbazar S."/>
            <person name="Westhof E."/>
            <person name="Delsuc F."/>
            <person name="Lehrach H."/>
            <person name="Reinhardt R."/>
            <person name="Weissenbach J."/>
            <person name="Roy S.W."/>
            <person name="Artiguenave F."/>
            <person name="Postlethwait J.H."/>
            <person name="Manak J.R."/>
            <person name="Thompson E.M."/>
            <person name="Jaillon O."/>
            <person name="Du Pasquier L."/>
            <person name="Boudinot P."/>
            <person name="Liberles D.A."/>
            <person name="Volff J.N."/>
            <person name="Philippe H."/>
            <person name="Lenhard B."/>
            <person name="Roest Crollius H."/>
            <person name="Wincker P."/>
            <person name="Chourrout D."/>
        </authorList>
    </citation>
    <scope>NUCLEOTIDE SEQUENCE [LARGE SCALE GENOMIC DNA]</scope>
</reference>